<dbReference type="InterPro" id="IPR002035">
    <property type="entry name" value="VWF_A"/>
</dbReference>
<reference evidence="3 4" key="1">
    <citation type="submission" date="2024-08" db="EMBL/GenBank/DDBJ databases">
        <title>Whole-genome sequencing of halo(alkali)philic microorganisms from hypersaline lakes.</title>
        <authorList>
            <person name="Sorokin D.Y."/>
            <person name="Merkel A.Y."/>
            <person name="Messina E."/>
            <person name="Yakimov M."/>
        </authorList>
    </citation>
    <scope>NUCLEOTIDE SEQUENCE [LARGE SCALE GENOMIC DNA]</scope>
    <source>
        <strain evidence="3 4">Cl-TMA</strain>
    </source>
</reference>
<sequence length="216" mass="24259">MKRLVIFLTILAGLVLAGCPQQAPPNRGVYLLLDTSGTYTKELDKAQRIISFILARLNPGDSFAVARIDTGSFSEKDIIARTSFEDRPSVANQQKRRFRDKVGKFIDNVEPAKHTDISGGVLQATEWLNEVDPGQKVVLVFSDMKEDLPENYVRDVPFELSGVEVVALNVTKLRSDIVDPRKYLGRLEQWQKRVEQAGGQWRVINDLDHMTGLFSG</sequence>
<dbReference type="SUPFAM" id="SSF53300">
    <property type="entry name" value="vWA-like"/>
    <property type="match status" value="1"/>
</dbReference>
<feature type="domain" description="VWFA" evidence="2">
    <location>
        <begin position="28"/>
        <end position="216"/>
    </location>
</feature>
<organism evidence="3 4">
    <name type="scientific">Thiohalorhabdus methylotrophus</name>
    <dbReference type="NCBI Taxonomy" id="3242694"/>
    <lineage>
        <taxon>Bacteria</taxon>
        <taxon>Pseudomonadati</taxon>
        <taxon>Pseudomonadota</taxon>
        <taxon>Gammaproteobacteria</taxon>
        <taxon>Thiohalorhabdales</taxon>
        <taxon>Thiohalorhabdaceae</taxon>
        <taxon>Thiohalorhabdus</taxon>
    </lineage>
</organism>
<dbReference type="PROSITE" id="PS50234">
    <property type="entry name" value="VWFA"/>
    <property type="match status" value="1"/>
</dbReference>
<feature type="signal peptide" evidence="1">
    <location>
        <begin position="1"/>
        <end position="17"/>
    </location>
</feature>
<dbReference type="InterPro" id="IPR036465">
    <property type="entry name" value="vWFA_dom_sf"/>
</dbReference>
<name>A0ABV4TTT3_9GAMM</name>
<proteinExistence type="predicted"/>
<protein>
    <submittedName>
        <fullName evidence="3">VWA domain-containing protein</fullName>
    </submittedName>
</protein>
<dbReference type="Proteomes" id="UP001575181">
    <property type="component" value="Unassembled WGS sequence"/>
</dbReference>
<evidence type="ECO:0000259" key="2">
    <source>
        <dbReference type="PROSITE" id="PS50234"/>
    </source>
</evidence>
<evidence type="ECO:0000313" key="4">
    <source>
        <dbReference type="Proteomes" id="UP001575181"/>
    </source>
</evidence>
<feature type="chain" id="PRO_5046043911" evidence="1">
    <location>
        <begin position="18"/>
        <end position="216"/>
    </location>
</feature>
<gene>
    <name evidence="3" type="ORF">ACERLL_07620</name>
</gene>
<keyword evidence="1" id="KW-0732">Signal</keyword>
<keyword evidence="4" id="KW-1185">Reference proteome</keyword>
<evidence type="ECO:0000313" key="3">
    <source>
        <dbReference type="EMBL" id="MFA9460692.1"/>
    </source>
</evidence>
<dbReference type="EMBL" id="JBGUAW010000004">
    <property type="protein sequence ID" value="MFA9460692.1"/>
    <property type="molecule type" value="Genomic_DNA"/>
</dbReference>
<dbReference type="PROSITE" id="PS51257">
    <property type="entry name" value="PROKAR_LIPOPROTEIN"/>
    <property type="match status" value="1"/>
</dbReference>
<comment type="caution">
    <text evidence="3">The sequence shown here is derived from an EMBL/GenBank/DDBJ whole genome shotgun (WGS) entry which is preliminary data.</text>
</comment>
<dbReference type="RefSeq" id="WP_373655472.1">
    <property type="nucleotide sequence ID" value="NZ_JBGUAW010000004.1"/>
</dbReference>
<accession>A0ABV4TTT3</accession>
<evidence type="ECO:0000256" key="1">
    <source>
        <dbReference type="SAM" id="SignalP"/>
    </source>
</evidence>
<dbReference type="Gene3D" id="3.40.50.410">
    <property type="entry name" value="von Willebrand factor, type A domain"/>
    <property type="match status" value="1"/>
</dbReference>